<keyword evidence="3" id="KW-1185">Reference proteome</keyword>
<evidence type="ECO:0000259" key="1">
    <source>
        <dbReference type="PROSITE" id="PS01124"/>
    </source>
</evidence>
<dbReference type="PROSITE" id="PS01124">
    <property type="entry name" value="HTH_ARAC_FAMILY_2"/>
    <property type="match status" value="1"/>
</dbReference>
<gene>
    <name evidence="2" type="ordered locus">ELI_12795</name>
</gene>
<evidence type="ECO:0000313" key="2">
    <source>
        <dbReference type="EMBL" id="ABC64651.1"/>
    </source>
</evidence>
<reference evidence="3" key="1">
    <citation type="journal article" date="2009" name="J. Bacteriol.">
        <title>Complete genome sequence of Erythrobacter litoralis HTCC2594.</title>
        <authorList>
            <person name="Oh H.M."/>
            <person name="Giovannoni S.J."/>
            <person name="Ferriera S."/>
            <person name="Johnson J."/>
            <person name="Cho J.C."/>
        </authorList>
    </citation>
    <scope>NUCLEOTIDE SEQUENCE [LARGE SCALE GENOMIC DNA]</scope>
    <source>
        <strain evidence="3">HTCC2594</strain>
    </source>
</reference>
<dbReference type="AlphaFoldDB" id="Q2N6P0"/>
<dbReference type="KEGG" id="eli:ELI_12795"/>
<dbReference type="RefSeq" id="WP_011415473.1">
    <property type="nucleotide sequence ID" value="NC_007722.1"/>
</dbReference>
<dbReference type="eggNOG" id="COG2207">
    <property type="taxonomic scope" value="Bacteria"/>
</dbReference>
<feature type="domain" description="HTH araC/xylS-type" evidence="1">
    <location>
        <begin position="174"/>
        <end position="275"/>
    </location>
</feature>
<proteinExistence type="predicted"/>
<dbReference type="InterPro" id="IPR018060">
    <property type="entry name" value="HTH_AraC"/>
</dbReference>
<accession>Q2N6P0</accession>
<evidence type="ECO:0000313" key="3">
    <source>
        <dbReference type="Proteomes" id="UP000008808"/>
    </source>
</evidence>
<name>Q2N6P0_ERYLH</name>
<dbReference type="HOGENOM" id="CLU_066193_2_0_5"/>
<dbReference type="GO" id="GO:0043565">
    <property type="term" value="F:sequence-specific DNA binding"/>
    <property type="evidence" value="ECO:0007669"/>
    <property type="project" value="InterPro"/>
</dbReference>
<dbReference type="GO" id="GO:0003700">
    <property type="term" value="F:DNA-binding transcription factor activity"/>
    <property type="evidence" value="ECO:0007669"/>
    <property type="project" value="InterPro"/>
</dbReference>
<protein>
    <recommendedName>
        <fullName evidence="1">HTH araC/xylS-type domain-containing protein</fullName>
    </recommendedName>
</protein>
<organism evidence="2 3">
    <name type="scientific">Erythrobacter litoralis (strain HTCC2594)</name>
    <dbReference type="NCBI Taxonomy" id="314225"/>
    <lineage>
        <taxon>Bacteria</taxon>
        <taxon>Pseudomonadati</taxon>
        <taxon>Pseudomonadota</taxon>
        <taxon>Alphaproteobacteria</taxon>
        <taxon>Sphingomonadales</taxon>
        <taxon>Erythrobacteraceae</taxon>
        <taxon>Erythrobacter/Porphyrobacter group</taxon>
        <taxon>Erythrobacter</taxon>
    </lineage>
</organism>
<dbReference type="Proteomes" id="UP000008808">
    <property type="component" value="Chromosome"/>
</dbReference>
<dbReference type="STRING" id="314225.ELI_12795"/>
<sequence length="303" mass="33798">MTEGAASAAAHHESAAIDYIPPPEDLRPYITTLFHFRSDEAEIEDIQPADVGKLMIVLKGDGEAHFRDGRSQAIPRCSLQSPTSVAVPFRFEGGFHSLGAALTPLGWAALSGLGADEHGNRIFEARDFFGPETDAFCDAIHTSYADGSIAQMEMVDRLSGFIRPRLKRVTKRHATLIAQVVEWLGTSLDPELDALYEQTAYSTRQTQRLVERYFGLNPRALKRKYRAVRAAAFLSAPNTTEEEVAGVTEFFYDQSHLIREINLFVGRTPSRLGGDDNPILNELLDLRNFRVKKPDGEDFERKT</sequence>
<dbReference type="Gene3D" id="1.10.10.60">
    <property type="entry name" value="Homeodomain-like"/>
    <property type="match status" value="1"/>
</dbReference>
<dbReference type="EMBL" id="CP000157">
    <property type="protein sequence ID" value="ABC64651.1"/>
    <property type="molecule type" value="Genomic_DNA"/>
</dbReference>